<feature type="compositionally biased region" description="Basic and acidic residues" evidence="1">
    <location>
        <begin position="269"/>
        <end position="278"/>
    </location>
</feature>
<feature type="region of interest" description="Disordered" evidence="1">
    <location>
        <begin position="1"/>
        <end position="86"/>
    </location>
</feature>
<feature type="region of interest" description="Disordered" evidence="1">
    <location>
        <begin position="178"/>
        <end position="336"/>
    </location>
</feature>
<dbReference type="GeneTree" id="ENSGT00390000018292"/>
<name>A0A8C4WWV1_EPTBU</name>
<dbReference type="PROSITE" id="PS52052">
    <property type="entry name" value="PEHE"/>
    <property type="match status" value="1"/>
</dbReference>
<keyword evidence="4" id="KW-1185">Reference proteome</keyword>
<feature type="compositionally biased region" description="Polar residues" evidence="1">
    <location>
        <begin position="323"/>
        <end position="334"/>
    </location>
</feature>
<dbReference type="Ensembl" id="ENSEBUT00000017237.1">
    <property type="protein sequence ID" value="ENSEBUP00000016661.1"/>
    <property type="gene ID" value="ENSEBUG00000010435.1"/>
</dbReference>
<sequence>MSAAMVRPVGEQQQQQPAATPVASKAGGASLTFHGLLQSRHQQQQQQHHHHHQQQHQQQQQQQHRHQLLHAGSPQTARFPPNSAMEGGRVGDLGPFDGPPGKARRRVAGAAGPGGIRTSRVNKPSMQVIPLKKLLLQNLELIEKQELLLKKRDKEIAALRVEREQLLSRLESAVQEAEFAKRETDRERERNAATRASSIVHDGLDANCELTPEEASLERVKEEPVSPLSTASHHCARDAGSRKRSHSPDSLDDPPPKRHNGDSSLEAETSEHLAEKCRSTKGSKQKGRSRTKGLLPAELQASPVDSSRSARTTARARQRHGRCNSNTYSITANKEQPDHARIVADALTKSSLGKCRKGTGNSGLAERTPADSEELSEEAGQDIAGSPRAAYHWVRRGKRGKWRPGTGSNSRTQGLVSAIEDIDNDDDYEDDNDDDGEPFLRTSEMYLCHQFEPASIGGDDFITDKDETVMIPSWREKVYEPLDKLPFDEAENTEDETYAKRHAKLEVDEKRRKRWDIQRIREQRQLQKLRERTFRKEGVPEPEPEMLSFFPEPEDVEILEVTPLLPVVAFGRPIPRLSPQTTVALSRLFGPLFHKEVHPKTTKARCTVPWRYLSSSMGQA</sequence>
<dbReference type="GO" id="GO:0003682">
    <property type="term" value="F:chromatin binding"/>
    <property type="evidence" value="ECO:0007669"/>
    <property type="project" value="TreeGrafter"/>
</dbReference>
<dbReference type="PANTHER" id="PTHR21656:SF2">
    <property type="entry name" value="MALE-SPECIFIC LETHAL 1 HOMOLOG"/>
    <property type="match status" value="1"/>
</dbReference>
<evidence type="ECO:0000256" key="1">
    <source>
        <dbReference type="SAM" id="MobiDB-lite"/>
    </source>
</evidence>
<feature type="domain" description="PEHE" evidence="2">
    <location>
        <begin position="468"/>
        <end position="587"/>
    </location>
</feature>
<feature type="region of interest" description="Disordered" evidence="1">
    <location>
        <begin position="352"/>
        <end position="387"/>
    </location>
</feature>
<feature type="compositionally biased region" description="Basic and acidic residues" evidence="1">
    <location>
        <begin position="235"/>
        <end position="261"/>
    </location>
</feature>
<dbReference type="PANTHER" id="PTHR21656">
    <property type="entry name" value="MALE-SPECIFIC LETHAL-1 PROTEIN"/>
    <property type="match status" value="1"/>
</dbReference>
<organism evidence="3 4">
    <name type="scientific">Eptatretus burgeri</name>
    <name type="common">Inshore hagfish</name>
    <dbReference type="NCBI Taxonomy" id="7764"/>
    <lineage>
        <taxon>Eukaryota</taxon>
        <taxon>Metazoa</taxon>
        <taxon>Chordata</taxon>
        <taxon>Craniata</taxon>
        <taxon>Vertebrata</taxon>
        <taxon>Cyclostomata</taxon>
        <taxon>Myxini</taxon>
        <taxon>Myxiniformes</taxon>
        <taxon>Myxinidae</taxon>
        <taxon>Eptatretinae</taxon>
        <taxon>Eptatretus</taxon>
    </lineage>
</organism>
<dbReference type="Gene3D" id="1.20.5.170">
    <property type="match status" value="1"/>
</dbReference>
<dbReference type="AlphaFoldDB" id="A0A8C4WWV1"/>
<dbReference type="Gene3D" id="6.10.250.2000">
    <property type="match status" value="1"/>
</dbReference>
<dbReference type="InterPro" id="IPR026711">
    <property type="entry name" value="Msl-1"/>
</dbReference>
<dbReference type="InterPro" id="IPR029332">
    <property type="entry name" value="PEHE_dom"/>
</dbReference>
<dbReference type="Proteomes" id="UP000694388">
    <property type="component" value="Unplaced"/>
</dbReference>
<reference evidence="3" key="2">
    <citation type="submission" date="2025-09" db="UniProtKB">
        <authorList>
            <consortium name="Ensembl"/>
        </authorList>
    </citation>
    <scope>IDENTIFICATION</scope>
</reference>
<feature type="compositionally biased region" description="Basic and acidic residues" evidence="1">
    <location>
        <begin position="178"/>
        <end position="192"/>
    </location>
</feature>
<evidence type="ECO:0000313" key="4">
    <source>
        <dbReference type="Proteomes" id="UP000694388"/>
    </source>
</evidence>
<reference evidence="3" key="1">
    <citation type="submission" date="2025-08" db="UniProtKB">
        <authorList>
            <consortium name="Ensembl"/>
        </authorList>
    </citation>
    <scope>IDENTIFICATION</scope>
</reference>
<dbReference type="GO" id="GO:0072487">
    <property type="term" value="C:MSL complex"/>
    <property type="evidence" value="ECO:0007669"/>
    <property type="project" value="InterPro"/>
</dbReference>
<dbReference type="SMART" id="SM01300">
    <property type="entry name" value="PEHE"/>
    <property type="match status" value="1"/>
</dbReference>
<evidence type="ECO:0000313" key="3">
    <source>
        <dbReference type="Ensembl" id="ENSEBUP00000016661.1"/>
    </source>
</evidence>
<proteinExistence type="predicted"/>
<feature type="compositionally biased region" description="Basic residues" evidence="1">
    <location>
        <begin position="279"/>
        <end position="291"/>
    </location>
</feature>
<protein>
    <recommendedName>
        <fullName evidence="2">PEHE domain-containing protein</fullName>
    </recommendedName>
</protein>
<accession>A0A8C4WWV1</accession>
<evidence type="ECO:0000259" key="2">
    <source>
        <dbReference type="PROSITE" id="PS52052"/>
    </source>
</evidence>
<feature type="compositionally biased region" description="Acidic residues" evidence="1">
    <location>
        <begin position="371"/>
        <end position="380"/>
    </location>
</feature>
<dbReference type="Pfam" id="PF15275">
    <property type="entry name" value="PEHE"/>
    <property type="match status" value="1"/>
</dbReference>